<sequence>MPKTPLFKTSAPRALGQVLLLTAGLVVSQGGAFCSQAVAQVAPPPGSASPAAAKAPLPRAWDDARLSPDERADLVLAKMTLHEKLQLTFGYFSTQSDKPASGVKNFELPKEGLPASAGFVPGVPRLGVPNQWLSDAGMGVASQQSKTPRLRTSLPSGMAVASTWNPELARKGGAMIGNEAFLSGFNVLLAGALNLVREPRNGRNFEYAGEDPLLAGMIAGNQIKGVQSQNVISTMKHFAFNGQETRRTTIDHKIDEQAARQSDLLAFEIAHEVGQPGSVMCAYNRVNGFYACENDWLLNQVLKRDWGFKGYVMSDWGATHSTTQAANAGLDQQSGWPFDRSPYFADALREAVNNGYVSEARADDMARRILRAMFAAGLFDKRVNGDASATIDYGVHAAVTQAAAEEGIVLLKNTAGLLPLSKRSRSILIVGNHADIGVLSGGGSSQVYAHGSPTNGMIVPNEGPSGFPGPKVYHPSSPMKALQARTSATVTYLDGKDVQAAAAAAARADVVIVFAEQWLGESADARNLDLPGEQNALIAAVADANKNSVVVLQTGGPVIMPWLPKVGAVLEAWYPGTSGGEAIARILTGQVNPSGRLPVTFPAATGQLPRPAIEGLGTMDPNGHPTSNYDVDGAAVGYKWFDKTGAKPLFPFGYGLSYTSFDMGGLTVKAEGRGLQARVVVRNTGPVRGKAVVQIYVSGQGWEAPRRLGGFSKVDLKPGEKRAVTVPIDPRLLATFDVEGRTWRITGGGYQVTLASSASDPIQSVNVDLPASSFVQGPADVRP</sequence>
<dbReference type="SMART" id="SM01217">
    <property type="entry name" value="Fn3_like"/>
    <property type="match status" value="1"/>
</dbReference>
<comment type="similarity">
    <text evidence="1">Belongs to the glycosyl hydrolase 3 family.</text>
</comment>
<evidence type="ECO:0000313" key="5">
    <source>
        <dbReference type="Proteomes" id="UP000244913"/>
    </source>
</evidence>
<organism evidence="4 5">
    <name type="scientific">Caulobacter radicis</name>
    <dbReference type="NCBI Taxonomy" id="2172650"/>
    <lineage>
        <taxon>Bacteria</taxon>
        <taxon>Pseudomonadati</taxon>
        <taxon>Pseudomonadota</taxon>
        <taxon>Alphaproteobacteria</taxon>
        <taxon>Caulobacterales</taxon>
        <taxon>Caulobacteraceae</taxon>
        <taxon>Caulobacter</taxon>
    </lineage>
</organism>
<dbReference type="PRINTS" id="PR00133">
    <property type="entry name" value="GLHYDRLASE3"/>
</dbReference>
<dbReference type="InterPro" id="IPR013783">
    <property type="entry name" value="Ig-like_fold"/>
</dbReference>
<accession>A0A2T9J7E7</accession>
<evidence type="ECO:0000256" key="2">
    <source>
        <dbReference type="ARBA" id="ARBA00022801"/>
    </source>
</evidence>
<evidence type="ECO:0000256" key="1">
    <source>
        <dbReference type="ARBA" id="ARBA00005336"/>
    </source>
</evidence>
<proteinExistence type="inferred from homology"/>
<comment type="caution">
    <text evidence="4">The sequence shown here is derived from an EMBL/GenBank/DDBJ whole genome shotgun (WGS) entry which is preliminary data.</text>
</comment>
<dbReference type="GO" id="GO:0004553">
    <property type="term" value="F:hydrolase activity, hydrolyzing O-glycosyl compounds"/>
    <property type="evidence" value="ECO:0007669"/>
    <property type="project" value="InterPro"/>
</dbReference>
<dbReference type="Gene3D" id="3.40.50.1700">
    <property type="entry name" value="Glycoside hydrolase family 3 C-terminal domain"/>
    <property type="match status" value="1"/>
</dbReference>
<dbReference type="InterPro" id="IPR001764">
    <property type="entry name" value="Glyco_hydro_3_N"/>
</dbReference>
<dbReference type="InterPro" id="IPR036881">
    <property type="entry name" value="Glyco_hydro_3_C_sf"/>
</dbReference>
<dbReference type="Pfam" id="PF01915">
    <property type="entry name" value="Glyco_hydro_3_C"/>
    <property type="match status" value="1"/>
</dbReference>
<protein>
    <submittedName>
        <fullName evidence="4">Glycosyl hydrolase</fullName>
    </submittedName>
</protein>
<dbReference type="InterPro" id="IPR017853">
    <property type="entry name" value="GH"/>
</dbReference>
<dbReference type="Gene3D" id="2.60.40.10">
    <property type="entry name" value="Immunoglobulins"/>
    <property type="match status" value="1"/>
</dbReference>
<dbReference type="SUPFAM" id="SSF52279">
    <property type="entry name" value="Beta-D-glucan exohydrolase, C-terminal domain"/>
    <property type="match status" value="1"/>
</dbReference>
<dbReference type="InterPro" id="IPR002772">
    <property type="entry name" value="Glyco_hydro_3_C"/>
</dbReference>
<dbReference type="SUPFAM" id="SSF51445">
    <property type="entry name" value="(Trans)glycosidases"/>
    <property type="match status" value="1"/>
</dbReference>
<dbReference type="RefSeq" id="WP_116568668.1">
    <property type="nucleotide sequence ID" value="NZ_QDKP01000049.1"/>
</dbReference>
<dbReference type="GO" id="GO:0005975">
    <property type="term" value="P:carbohydrate metabolic process"/>
    <property type="evidence" value="ECO:0007669"/>
    <property type="project" value="InterPro"/>
</dbReference>
<dbReference type="Proteomes" id="UP000244913">
    <property type="component" value="Unassembled WGS sequence"/>
</dbReference>
<name>A0A2T9J7E7_9CAUL</name>
<dbReference type="PANTHER" id="PTHR42715">
    <property type="entry name" value="BETA-GLUCOSIDASE"/>
    <property type="match status" value="1"/>
</dbReference>
<evidence type="ECO:0000313" key="4">
    <source>
        <dbReference type="EMBL" id="PVM77460.1"/>
    </source>
</evidence>
<dbReference type="Gene3D" id="3.20.20.300">
    <property type="entry name" value="Glycoside hydrolase, family 3, N-terminal domain"/>
    <property type="match status" value="1"/>
</dbReference>
<dbReference type="Pfam" id="PF14310">
    <property type="entry name" value="Fn3-like"/>
    <property type="match status" value="1"/>
</dbReference>
<gene>
    <name evidence="4" type="ORF">DDF65_16135</name>
</gene>
<dbReference type="PANTHER" id="PTHR42715:SF10">
    <property type="entry name" value="BETA-GLUCOSIDASE"/>
    <property type="match status" value="1"/>
</dbReference>
<keyword evidence="2 4" id="KW-0378">Hydrolase</keyword>
<evidence type="ECO:0000259" key="3">
    <source>
        <dbReference type="SMART" id="SM01217"/>
    </source>
</evidence>
<dbReference type="InterPro" id="IPR036962">
    <property type="entry name" value="Glyco_hydro_3_N_sf"/>
</dbReference>
<dbReference type="EMBL" id="QDKP01000049">
    <property type="protein sequence ID" value="PVM77460.1"/>
    <property type="molecule type" value="Genomic_DNA"/>
</dbReference>
<dbReference type="Pfam" id="PF00933">
    <property type="entry name" value="Glyco_hydro_3"/>
    <property type="match status" value="1"/>
</dbReference>
<keyword evidence="5" id="KW-1185">Reference proteome</keyword>
<dbReference type="InterPro" id="IPR026891">
    <property type="entry name" value="Fn3-like"/>
</dbReference>
<reference evidence="4 5" key="1">
    <citation type="submission" date="2018-04" db="EMBL/GenBank/DDBJ databases">
        <title>The genome sequence of Caulobacter sp. 736.</title>
        <authorList>
            <person name="Gao J."/>
            <person name="Sun J."/>
        </authorList>
    </citation>
    <scope>NUCLEOTIDE SEQUENCE [LARGE SCALE GENOMIC DNA]</scope>
    <source>
        <strain evidence="4 5">736</strain>
    </source>
</reference>
<feature type="domain" description="Fibronectin type III-like" evidence="3">
    <location>
        <begin position="691"/>
        <end position="758"/>
    </location>
</feature>
<dbReference type="AlphaFoldDB" id="A0A2T9J7E7"/>
<dbReference type="InterPro" id="IPR050288">
    <property type="entry name" value="Cellulose_deg_GH3"/>
</dbReference>